<evidence type="ECO:0000313" key="11">
    <source>
        <dbReference type="EMBL" id="MBL6449851.1"/>
    </source>
</evidence>
<name>A0A937KE83_9BACT</name>
<dbReference type="Pfam" id="PF16363">
    <property type="entry name" value="GDP_Man_Dehyd"/>
    <property type="match status" value="1"/>
</dbReference>
<dbReference type="GO" id="GO:0006012">
    <property type="term" value="P:galactose metabolic process"/>
    <property type="evidence" value="ECO:0007669"/>
    <property type="project" value="InterPro"/>
</dbReference>
<comment type="caution">
    <text evidence="11">The sequence shown here is derived from an EMBL/GenBank/DDBJ whole genome shotgun (WGS) entry which is preliminary data.</text>
</comment>
<dbReference type="InterPro" id="IPR005886">
    <property type="entry name" value="UDP_G4E"/>
</dbReference>
<dbReference type="GO" id="GO:0005829">
    <property type="term" value="C:cytosol"/>
    <property type="evidence" value="ECO:0007669"/>
    <property type="project" value="TreeGrafter"/>
</dbReference>
<dbReference type="Gene3D" id="3.90.25.10">
    <property type="entry name" value="UDP-galactose 4-epimerase, domain 1"/>
    <property type="match status" value="1"/>
</dbReference>
<evidence type="ECO:0000256" key="3">
    <source>
        <dbReference type="ARBA" id="ARBA00004947"/>
    </source>
</evidence>
<keyword evidence="8 9" id="KW-0413">Isomerase</keyword>
<dbReference type="CDD" id="cd05247">
    <property type="entry name" value="UDP_G4E_1_SDR_e"/>
    <property type="match status" value="1"/>
</dbReference>
<comment type="catalytic activity">
    <reaction evidence="1 9">
        <text>UDP-alpha-D-glucose = UDP-alpha-D-galactose</text>
        <dbReference type="Rhea" id="RHEA:22168"/>
        <dbReference type="ChEBI" id="CHEBI:58885"/>
        <dbReference type="ChEBI" id="CHEBI:66914"/>
        <dbReference type="EC" id="5.1.3.2"/>
    </reaction>
</comment>
<dbReference type="SUPFAM" id="SSF51735">
    <property type="entry name" value="NAD(P)-binding Rossmann-fold domains"/>
    <property type="match status" value="1"/>
</dbReference>
<comment type="pathway">
    <text evidence="3 9">Carbohydrate metabolism; galactose metabolism.</text>
</comment>
<dbReference type="PRINTS" id="PR01713">
    <property type="entry name" value="NUCEPIMERASE"/>
</dbReference>
<dbReference type="EMBL" id="JAEUGD010000067">
    <property type="protein sequence ID" value="MBL6449851.1"/>
    <property type="molecule type" value="Genomic_DNA"/>
</dbReference>
<evidence type="ECO:0000256" key="9">
    <source>
        <dbReference type="RuleBase" id="RU366046"/>
    </source>
</evidence>
<dbReference type="PANTHER" id="PTHR43725">
    <property type="entry name" value="UDP-GLUCOSE 4-EPIMERASE"/>
    <property type="match status" value="1"/>
</dbReference>
<keyword evidence="9" id="KW-0119">Carbohydrate metabolism</keyword>
<evidence type="ECO:0000256" key="5">
    <source>
        <dbReference type="ARBA" id="ARBA00013189"/>
    </source>
</evidence>
<protein>
    <recommendedName>
        <fullName evidence="6 9">UDP-glucose 4-epimerase</fullName>
        <ecNumber evidence="5 9">5.1.3.2</ecNumber>
    </recommendedName>
</protein>
<reference evidence="11" key="1">
    <citation type="submission" date="2021-01" db="EMBL/GenBank/DDBJ databases">
        <title>Fulvivirga kasyanovii gen. nov., sp nov., a novel member of the phylum Bacteroidetes isolated from seawater in a mussel farm.</title>
        <authorList>
            <person name="Zhao L.-H."/>
            <person name="Wang Z.-J."/>
        </authorList>
    </citation>
    <scope>NUCLEOTIDE SEQUENCE</scope>
    <source>
        <strain evidence="11">29W222</strain>
    </source>
</reference>
<keyword evidence="12" id="KW-1185">Reference proteome</keyword>
<dbReference type="EC" id="5.1.3.2" evidence="5 9"/>
<evidence type="ECO:0000256" key="1">
    <source>
        <dbReference type="ARBA" id="ARBA00000083"/>
    </source>
</evidence>
<evidence type="ECO:0000256" key="2">
    <source>
        <dbReference type="ARBA" id="ARBA00001911"/>
    </source>
</evidence>
<feature type="domain" description="NAD(P)-binding" evidence="10">
    <location>
        <begin position="8"/>
        <end position="330"/>
    </location>
</feature>
<proteinExistence type="inferred from homology"/>
<dbReference type="RefSeq" id="WP_202859391.1">
    <property type="nucleotide sequence ID" value="NZ_JAEUGD010000067.1"/>
</dbReference>
<evidence type="ECO:0000256" key="8">
    <source>
        <dbReference type="ARBA" id="ARBA00023235"/>
    </source>
</evidence>
<evidence type="ECO:0000256" key="4">
    <source>
        <dbReference type="ARBA" id="ARBA00007637"/>
    </source>
</evidence>
<accession>A0A937KE83</accession>
<evidence type="ECO:0000313" key="12">
    <source>
        <dbReference type="Proteomes" id="UP000614216"/>
    </source>
</evidence>
<dbReference type="GO" id="GO:0003978">
    <property type="term" value="F:UDP-glucose 4-epimerase activity"/>
    <property type="evidence" value="ECO:0007669"/>
    <property type="project" value="UniProtKB-UniRule"/>
</dbReference>
<dbReference type="InterPro" id="IPR036291">
    <property type="entry name" value="NAD(P)-bd_dom_sf"/>
</dbReference>
<comment type="similarity">
    <text evidence="4 9">Belongs to the NAD(P)-dependent epimerase/dehydratase family.</text>
</comment>
<dbReference type="Gene3D" id="3.40.50.720">
    <property type="entry name" value="NAD(P)-binding Rossmann-like Domain"/>
    <property type="match status" value="1"/>
</dbReference>
<dbReference type="AlphaFoldDB" id="A0A937KE83"/>
<dbReference type="PANTHER" id="PTHR43725:SF47">
    <property type="entry name" value="UDP-GLUCOSE 4-EPIMERASE"/>
    <property type="match status" value="1"/>
</dbReference>
<organism evidence="11 12">
    <name type="scientific">Fulvivirga marina</name>
    <dbReference type="NCBI Taxonomy" id="2494733"/>
    <lineage>
        <taxon>Bacteria</taxon>
        <taxon>Pseudomonadati</taxon>
        <taxon>Bacteroidota</taxon>
        <taxon>Cytophagia</taxon>
        <taxon>Cytophagales</taxon>
        <taxon>Fulvivirgaceae</taxon>
        <taxon>Fulvivirga</taxon>
    </lineage>
</organism>
<evidence type="ECO:0000256" key="6">
    <source>
        <dbReference type="ARBA" id="ARBA00018569"/>
    </source>
</evidence>
<keyword evidence="7 9" id="KW-0520">NAD</keyword>
<comment type="cofactor">
    <cofactor evidence="2 9">
        <name>NAD(+)</name>
        <dbReference type="ChEBI" id="CHEBI:57540"/>
    </cofactor>
</comment>
<dbReference type="NCBIfam" id="TIGR01179">
    <property type="entry name" value="galE"/>
    <property type="match status" value="1"/>
</dbReference>
<dbReference type="Proteomes" id="UP000614216">
    <property type="component" value="Unassembled WGS sequence"/>
</dbReference>
<sequence length="345" mass="38411">MGKGKIVVTGGAGYIGSHTCVELINAGYTPVIIDNFSNSEKFVIDKLETLTNSKIILEEGDCNDIDFLRFAFNNNTEIQGVIHFAAFKAVGESSSNPLKYYENNLLSTVNLLKIMDEENIRNLVFSSSCTVYGQPDVLPVTEESPIKPAESPYGRTKQICEDILSDFVRASNNFRFISLRYFNPIGAHPSGLIGELPLGTPNNLVPYITQTAAGLREQLTIFGDDYNTPDGTCIRDYIHVVDLSKAHIAALNKMVMSNNLIQKEIYNIGTGKGYSVMEVVTTFEKATNQKLNYTIGNRRSGDVEKVFADVTKAQHELNWKTERSLEQSLTDAWNWQQNISNIVNN</sequence>
<evidence type="ECO:0000259" key="10">
    <source>
        <dbReference type="Pfam" id="PF16363"/>
    </source>
</evidence>
<gene>
    <name evidence="11" type="primary">galE</name>
    <name evidence="11" type="ORF">JMN32_26300</name>
</gene>
<dbReference type="InterPro" id="IPR016040">
    <property type="entry name" value="NAD(P)-bd_dom"/>
</dbReference>
<comment type="subunit">
    <text evidence="9">Homodimer.</text>
</comment>
<evidence type="ECO:0000256" key="7">
    <source>
        <dbReference type="ARBA" id="ARBA00023027"/>
    </source>
</evidence>